<keyword evidence="2" id="KW-0472">Membrane</keyword>
<reference evidence="3 4" key="1">
    <citation type="submission" date="2019-10" db="EMBL/GenBank/DDBJ databases">
        <title>Draft Genome Sequence of Cytophagaceae sp. SJW1-29.</title>
        <authorList>
            <person name="Choi A."/>
        </authorList>
    </citation>
    <scope>NUCLEOTIDE SEQUENCE [LARGE SCALE GENOMIC DNA]</scope>
    <source>
        <strain evidence="3 4">SJW1-29</strain>
    </source>
</reference>
<feature type="compositionally biased region" description="Pro residues" evidence="1">
    <location>
        <begin position="142"/>
        <end position="152"/>
    </location>
</feature>
<dbReference type="EMBL" id="WHLY01000002">
    <property type="protein sequence ID" value="MPR35596.1"/>
    <property type="molecule type" value="Genomic_DNA"/>
</dbReference>
<accession>A0A7C9BEG8</accession>
<dbReference type="AlphaFoldDB" id="A0A7C9BEG8"/>
<organism evidence="3 4">
    <name type="scientific">Salmonirosea aquatica</name>
    <dbReference type="NCBI Taxonomy" id="2654236"/>
    <lineage>
        <taxon>Bacteria</taxon>
        <taxon>Pseudomonadati</taxon>
        <taxon>Bacteroidota</taxon>
        <taxon>Cytophagia</taxon>
        <taxon>Cytophagales</taxon>
        <taxon>Spirosomataceae</taxon>
        <taxon>Salmonirosea</taxon>
    </lineage>
</organism>
<evidence type="ECO:0000313" key="4">
    <source>
        <dbReference type="Proteomes" id="UP000479293"/>
    </source>
</evidence>
<proteinExistence type="predicted"/>
<sequence>MRKWVILGIFLLLIFGVFYYLTFGYYSEGKRGGFVVKLSKKGYVFKTYEGVLNVGGLYEGGGTLNATQWEFSVDGSDKEPIAKIEEAIKTGSRVSLTYEEKFFVLPWVGDTKNLVTHVEVLPNPMVPQQNTPMYQQQQQLPQPQPAPLPVPEPVDSTAVL</sequence>
<dbReference type="RefSeq" id="WP_152762790.1">
    <property type="nucleotide sequence ID" value="NZ_WHLY01000002.1"/>
</dbReference>
<evidence type="ECO:0000313" key="3">
    <source>
        <dbReference type="EMBL" id="MPR35596.1"/>
    </source>
</evidence>
<dbReference type="Proteomes" id="UP000479293">
    <property type="component" value="Unassembled WGS sequence"/>
</dbReference>
<comment type="caution">
    <text evidence="3">The sequence shown here is derived from an EMBL/GenBank/DDBJ whole genome shotgun (WGS) entry which is preliminary data.</text>
</comment>
<gene>
    <name evidence="3" type="ORF">GBK04_20140</name>
</gene>
<evidence type="ECO:0008006" key="5">
    <source>
        <dbReference type="Google" id="ProtNLM"/>
    </source>
</evidence>
<evidence type="ECO:0000256" key="1">
    <source>
        <dbReference type="SAM" id="MobiDB-lite"/>
    </source>
</evidence>
<evidence type="ECO:0000256" key="2">
    <source>
        <dbReference type="SAM" id="Phobius"/>
    </source>
</evidence>
<name>A0A7C9BEG8_9BACT</name>
<feature type="compositionally biased region" description="Low complexity" evidence="1">
    <location>
        <begin position="127"/>
        <end position="141"/>
    </location>
</feature>
<feature type="region of interest" description="Disordered" evidence="1">
    <location>
        <begin position="126"/>
        <end position="160"/>
    </location>
</feature>
<keyword evidence="2" id="KW-1133">Transmembrane helix</keyword>
<keyword evidence="4" id="KW-1185">Reference proteome</keyword>
<keyword evidence="2" id="KW-0812">Transmembrane</keyword>
<feature type="transmembrane region" description="Helical" evidence="2">
    <location>
        <begin position="6"/>
        <end position="26"/>
    </location>
</feature>
<protein>
    <recommendedName>
        <fullName evidence="5">6-phosphogluconate dehydrogenase</fullName>
    </recommendedName>
</protein>